<dbReference type="Proteomes" id="UP001492380">
    <property type="component" value="Unassembled WGS sequence"/>
</dbReference>
<evidence type="ECO:0000313" key="3">
    <source>
        <dbReference type="Proteomes" id="UP001492380"/>
    </source>
</evidence>
<feature type="region of interest" description="Disordered" evidence="1">
    <location>
        <begin position="1"/>
        <end position="29"/>
    </location>
</feature>
<comment type="caution">
    <text evidence="2">The sequence shown here is derived from an EMBL/GenBank/DDBJ whole genome shotgun (WGS) entry which is preliminary data.</text>
</comment>
<feature type="compositionally biased region" description="Basic and acidic residues" evidence="1">
    <location>
        <begin position="271"/>
        <end position="283"/>
    </location>
</feature>
<evidence type="ECO:0000256" key="1">
    <source>
        <dbReference type="SAM" id="MobiDB-lite"/>
    </source>
</evidence>
<sequence>MGGPTPATRWTNRRTNIPLASRQKPAFGPLPTVPFTRYASNIPTTFSTWTPLVIHPSTHPPPTQFSPPAIHPHAQAGRTSRRDGTNETNSRSQQQTSRPSRVRSGSRPTTMQTRDQHLDLPACCPARVFVIVASTRAKRQTRLCPTLNHQTRCRSLLASGWGSSTRRRRDDADEALNFDANRNSTAANPTSPSPPTQTQRSPMRKGEGEAIRAHLRGTRGARTTRSTFFLLSVSVVLTQRTTATPTAAPRTCKHDLPGCGHVACGEMSAEGQKRTHARIDTRSTRGRSTAQSL</sequence>
<feature type="compositionally biased region" description="Low complexity" evidence="1">
    <location>
        <begin position="90"/>
        <end position="110"/>
    </location>
</feature>
<feature type="compositionally biased region" description="Low complexity" evidence="1">
    <location>
        <begin position="183"/>
        <end position="201"/>
    </location>
</feature>
<feature type="region of interest" description="Disordered" evidence="1">
    <location>
        <begin position="178"/>
        <end position="208"/>
    </location>
</feature>
<feature type="region of interest" description="Disordered" evidence="1">
    <location>
        <begin position="53"/>
        <end position="116"/>
    </location>
</feature>
<dbReference type="EMBL" id="JBBWRZ010000002">
    <property type="protein sequence ID" value="KAK8243885.1"/>
    <property type="molecule type" value="Genomic_DNA"/>
</dbReference>
<accession>A0ABR1YZB9</accession>
<evidence type="ECO:0000313" key="2">
    <source>
        <dbReference type="EMBL" id="KAK8243885.1"/>
    </source>
</evidence>
<organism evidence="2 3">
    <name type="scientific">Phyllosticta capitalensis</name>
    <dbReference type="NCBI Taxonomy" id="121624"/>
    <lineage>
        <taxon>Eukaryota</taxon>
        <taxon>Fungi</taxon>
        <taxon>Dikarya</taxon>
        <taxon>Ascomycota</taxon>
        <taxon>Pezizomycotina</taxon>
        <taxon>Dothideomycetes</taxon>
        <taxon>Dothideomycetes incertae sedis</taxon>
        <taxon>Botryosphaeriales</taxon>
        <taxon>Phyllostictaceae</taxon>
        <taxon>Phyllosticta</taxon>
    </lineage>
</organism>
<gene>
    <name evidence="2" type="ORF">HDK90DRAFT_136716</name>
</gene>
<keyword evidence="3" id="KW-1185">Reference proteome</keyword>
<protein>
    <submittedName>
        <fullName evidence="2">Uncharacterized protein</fullName>
    </submittedName>
</protein>
<proteinExistence type="predicted"/>
<reference evidence="2 3" key="1">
    <citation type="submission" date="2024-04" db="EMBL/GenBank/DDBJ databases">
        <title>Phyllosticta paracitricarpa is synonymous to the EU quarantine fungus P. citricarpa based on phylogenomic analyses.</title>
        <authorList>
            <consortium name="Lawrence Berkeley National Laboratory"/>
            <person name="Van Ingen-Buijs V.A."/>
            <person name="Van Westerhoven A.C."/>
            <person name="Haridas S."/>
            <person name="Skiadas P."/>
            <person name="Martin F."/>
            <person name="Groenewald J.Z."/>
            <person name="Crous P.W."/>
            <person name="Seidl M.F."/>
        </authorList>
    </citation>
    <scope>NUCLEOTIDE SEQUENCE [LARGE SCALE GENOMIC DNA]</scope>
    <source>
        <strain evidence="2 3">CBS 123374</strain>
    </source>
</reference>
<feature type="region of interest" description="Disordered" evidence="1">
    <location>
        <begin position="269"/>
        <end position="293"/>
    </location>
</feature>
<name>A0ABR1YZB9_9PEZI</name>